<dbReference type="PATRIC" id="fig|328812.4.peg.2375"/>
<comment type="caution">
    <text evidence="1">The sequence shown here is derived from an EMBL/GenBank/DDBJ whole genome shotgun (WGS) entry which is preliminary data.</text>
</comment>
<sequence>YIILLYIMGYMYIPKTRAFSVAIKLVPFGKLAIFYDKNNILKTLFVKYVLPFKTSHGFY</sequence>
<feature type="non-terminal residue" evidence="1">
    <location>
        <position position="1"/>
    </location>
</feature>
<dbReference type="EMBL" id="LFJV01000247">
    <property type="protein sequence ID" value="KMM30527.1"/>
    <property type="molecule type" value="Genomic_DNA"/>
</dbReference>
<reference evidence="1 2" key="1">
    <citation type="submission" date="2015-06" db="EMBL/GenBank/DDBJ databases">
        <title>Draft Genome Sequence of Parabacteroides goldsteinii with Putative Novel Metallo-Beta-Lactamases Isolated from a Blood Culture from a Human Patient.</title>
        <authorList>
            <person name="Krogh T.J."/>
            <person name="Agergaard C.N."/>
            <person name="Moller-Jensen J."/>
            <person name="Justesen U.S."/>
        </authorList>
    </citation>
    <scope>NUCLEOTIDE SEQUENCE [LARGE SCALE GENOMIC DNA]</scope>
    <source>
        <strain evidence="1 2">910340</strain>
    </source>
</reference>
<accession>A0A0J6F6T0</accession>
<evidence type="ECO:0000313" key="2">
    <source>
        <dbReference type="Proteomes" id="UP000036166"/>
    </source>
</evidence>
<name>A0A0J6F6T0_9BACT</name>
<protein>
    <submittedName>
        <fullName evidence="1">Uncharacterized protein</fullName>
    </submittedName>
</protein>
<dbReference type="Proteomes" id="UP000036166">
    <property type="component" value="Unassembled WGS sequence"/>
</dbReference>
<gene>
    <name evidence="1" type="ORF">ACM15_27500</name>
</gene>
<dbReference type="AlphaFoldDB" id="A0A0J6F6T0"/>
<proteinExistence type="predicted"/>
<organism evidence="1 2">
    <name type="scientific">Parabacteroides goldsteinii</name>
    <dbReference type="NCBI Taxonomy" id="328812"/>
    <lineage>
        <taxon>Bacteria</taxon>
        <taxon>Pseudomonadati</taxon>
        <taxon>Bacteroidota</taxon>
        <taxon>Bacteroidia</taxon>
        <taxon>Bacteroidales</taxon>
        <taxon>Tannerellaceae</taxon>
        <taxon>Parabacteroides</taxon>
    </lineage>
</organism>
<evidence type="ECO:0000313" key="1">
    <source>
        <dbReference type="EMBL" id="KMM30527.1"/>
    </source>
</evidence>